<dbReference type="Proteomes" id="UP000269945">
    <property type="component" value="Unassembled WGS sequence"/>
</dbReference>
<name>A0A9X9Q2I3_GULGU</name>
<feature type="non-terminal residue" evidence="1">
    <location>
        <position position="1"/>
    </location>
</feature>
<proteinExistence type="predicted"/>
<dbReference type="AlphaFoldDB" id="A0A9X9Q2I3"/>
<gene>
    <name evidence="1" type="ORF">BN2614_LOCUS3</name>
</gene>
<sequence>GAPRSPGTLRLSKPCISEASASERPIRLPRACPPVTRQGWSAYFPKPWRPDVVPPVKRRERKKRWRILSVPTAAPLVMSWSVPSLQLA</sequence>
<reference evidence="1 2" key="1">
    <citation type="submission" date="2018-10" db="EMBL/GenBank/DDBJ databases">
        <authorList>
            <person name="Ekblom R."/>
            <person name="Jareborg N."/>
        </authorList>
    </citation>
    <scope>NUCLEOTIDE SEQUENCE [LARGE SCALE GENOMIC DNA]</scope>
    <source>
        <tissue evidence="1">Muscle</tissue>
    </source>
</reference>
<protein>
    <submittedName>
        <fullName evidence="1">Uncharacterized protein</fullName>
    </submittedName>
</protein>
<keyword evidence="2" id="KW-1185">Reference proteome</keyword>
<evidence type="ECO:0000313" key="1">
    <source>
        <dbReference type="EMBL" id="VCW98117.1"/>
    </source>
</evidence>
<accession>A0A9X9Q2I3</accession>
<evidence type="ECO:0000313" key="2">
    <source>
        <dbReference type="Proteomes" id="UP000269945"/>
    </source>
</evidence>
<dbReference type="EMBL" id="CYRY02024355">
    <property type="protein sequence ID" value="VCW98117.1"/>
    <property type="molecule type" value="Genomic_DNA"/>
</dbReference>
<comment type="caution">
    <text evidence="1">The sequence shown here is derived from an EMBL/GenBank/DDBJ whole genome shotgun (WGS) entry which is preliminary data.</text>
</comment>
<organism evidence="1 2">
    <name type="scientific">Gulo gulo</name>
    <name type="common">Wolverine</name>
    <name type="synonym">Gluton</name>
    <dbReference type="NCBI Taxonomy" id="48420"/>
    <lineage>
        <taxon>Eukaryota</taxon>
        <taxon>Metazoa</taxon>
        <taxon>Chordata</taxon>
        <taxon>Craniata</taxon>
        <taxon>Vertebrata</taxon>
        <taxon>Euteleostomi</taxon>
        <taxon>Mammalia</taxon>
        <taxon>Eutheria</taxon>
        <taxon>Laurasiatheria</taxon>
        <taxon>Carnivora</taxon>
        <taxon>Caniformia</taxon>
        <taxon>Musteloidea</taxon>
        <taxon>Mustelidae</taxon>
        <taxon>Guloninae</taxon>
        <taxon>Gulo</taxon>
    </lineage>
</organism>